<reference evidence="1" key="2">
    <citation type="submission" date="2025-09" db="UniProtKB">
        <authorList>
            <consortium name="Ensembl"/>
        </authorList>
    </citation>
    <scope>IDENTIFICATION</scope>
</reference>
<dbReference type="Ensembl" id="ENSOSUT00000015977.1">
    <property type="protein sequence ID" value="ENSOSUP00000015451.1"/>
    <property type="gene ID" value="ENSOSUG00000011042.1"/>
</dbReference>
<keyword evidence="2" id="KW-1185">Reference proteome</keyword>
<evidence type="ECO:0000313" key="2">
    <source>
        <dbReference type="Proteomes" id="UP000694552"/>
    </source>
</evidence>
<sequence length="122" mass="13771">MNSGRKDRINKLTKIWDTSVEAPSFLLPLGRISGHAPSRSLRCWPTGSGSSCCLEGWSHSALSAENIMFLELDLSPPAIFEFERSKDPAEQDPRALHLERLMHLDSLLERPVASRVRKSRSW</sequence>
<evidence type="ECO:0000313" key="1">
    <source>
        <dbReference type="Ensembl" id="ENSOSUP00000015451.1"/>
    </source>
</evidence>
<accession>A0A8C8B711</accession>
<dbReference type="AlphaFoldDB" id="A0A8C8B711"/>
<organism evidence="1 2">
    <name type="scientific">Otus sunia</name>
    <name type="common">Oriental scops-owl</name>
    <dbReference type="NCBI Taxonomy" id="257818"/>
    <lineage>
        <taxon>Eukaryota</taxon>
        <taxon>Metazoa</taxon>
        <taxon>Chordata</taxon>
        <taxon>Craniata</taxon>
        <taxon>Vertebrata</taxon>
        <taxon>Euteleostomi</taxon>
        <taxon>Archelosauria</taxon>
        <taxon>Archosauria</taxon>
        <taxon>Dinosauria</taxon>
        <taxon>Saurischia</taxon>
        <taxon>Theropoda</taxon>
        <taxon>Coelurosauria</taxon>
        <taxon>Aves</taxon>
        <taxon>Neognathae</taxon>
        <taxon>Neoaves</taxon>
        <taxon>Telluraves</taxon>
        <taxon>Strigiformes</taxon>
        <taxon>Strigidae</taxon>
        <taxon>Otus</taxon>
    </lineage>
</organism>
<proteinExistence type="predicted"/>
<dbReference type="Proteomes" id="UP000694552">
    <property type="component" value="Unplaced"/>
</dbReference>
<reference evidence="1" key="1">
    <citation type="submission" date="2025-08" db="UniProtKB">
        <authorList>
            <consortium name="Ensembl"/>
        </authorList>
    </citation>
    <scope>IDENTIFICATION</scope>
</reference>
<name>A0A8C8B711_9STRI</name>
<protein>
    <submittedName>
        <fullName evidence="1">Uncharacterized protein</fullName>
    </submittedName>
</protein>